<evidence type="ECO:0000256" key="1">
    <source>
        <dbReference type="SAM" id="MobiDB-lite"/>
    </source>
</evidence>
<organism evidence="3 4">
    <name type="scientific">Adlercreutzia wanghongyangiae</name>
    <dbReference type="NCBI Taxonomy" id="3111451"/>
    <lineage>
        <taxon>Bacteria</taxon>
        <taxon>Bacillati</taxon>
        <taxon>Actinomycetota</taxon>
        <taxon>Coriobacteriia</taxon>
        <taxon>Eggerthellales</taxon>
        <taxon>Eggerthellaceae</taxon>
        <taxon>Adlercreutzia</taxon>
    </lineage>
</organism>
<feature type="domain" description="4Fe-4S ferredoxin-type" evidence="2">
    <location>
        <begin position="4"/>
        <end position="33"/>
    </location>
</feature>
<dbReference type="EMBL" id="JAYMFF010000014">
    <property type="protein sequence ID" value="MEC4176365.1"/>
    <property type="molecule type" value="Genomic_DNA"/>
</dbReference>
<accession>A0ABU6IIY9</accession>
<dbReference type="InterPro" id="IPR052911">
    <property type="entry name" value="Corrinoid_activation_enz"/>
</dbReference>
<dbReference type="Proteomes" id="UP001349994">
    <property type="component" value="Unassembled WGS sequence"/>
</dbReference>
<feature type="compositionally biased region" description="Pro residues" evidence="1">
    <location>
        <begin position="110"/>
        <end position="120"/>
    </location>
</feature>
<dbReference type="Gene3D" id="3.30.70.20">
    <property type="match status" value="1"/>
</dbReference>
<dbReference type="PANTHER" id="PTHR42895">
    <property type="entry name" value="IRON-SULFUR CLUSTER-BINDING PROTEIN-RELATED"/>
    <property type="match status" value="1"/>
</dbReference>
<feature type="region of interest" description="Disordered" evidence="1">
    <location>
        <begin position="90"/>
        <end position="137"/>
    </location>
</feature>
<sequence>MLRRIIQIDEEKCTGCRLCVDACHEGAIGMANGKARLLRDDYCDGLGDCLPACPTDAITFVEREAAPYDEAAVTAHLTARAAVGNVAEGAPARSAPTSAPIGCPGAAPRTLPPTPAPTPGSCPGSRSRSLSSAADASPANTAAAMPSRLAQWPAQIKLVPVSAPYYQSRGLLVAADCTAFACASFHERFMSGNVTVIGCPKLDEGSYTDKLAAIIAANDITSVTVARMEVPCCCGLERAAADAHTRAGKDIPFDVITFSVTGDVIG</sequence>
<name>A0ABU6IIY9_9ACTN</name>
<feature type="domain" description="4Fe-4S ferredoxin-type" evidence="2">
    <location>
        <begin position="34"/>
        <end position="63"/>
    </location>
</feature>
<evidence type="ECO:0000259" key="2">
    <source>
        <dbReference type="PROSITE" id="PS51379"/>
    </source>
</evidence>
<evidence type="ECO:0000313" key="3">
    <source>
        <dbReference type="EMBL" id="MEC4176365.1"/>
    </source>
</evidence>
<proteinExistence type="predicted"/>
<dbReference type="Pfam" id="PF12838">
    <property type="entry name" value="Fer4_7"/>
    <property type="match status" value="1"/>
</dbReference>
<dbReference type="PROSITE" id="PS51379">
    <property type="entry name" value="4FE4S_FER_2"/>
    <property type="match status" value="2"/>
</dbReference>
<dbReference type="SUPFAM" id="SSF54862">
    <property type="entry name" value="4Fe-4S ferredoxins"/>
    <property type="match status" value="1"/>
</dbReference>
<dbReference type="PANTHER" id="PTHR42895:SF1">
    <property type="entry name" value="IRON-SULFUR CLUSTER PROTEIN"/>
    <property type="match status" value="1"/>
</dbReference>
<gene>
    <name evidence="3" type="ORF">VIN30_07865</name>
</gene>
<keyword evidence="4" id="KW-1185">Reference proteome</keyword>
<protein>
    <submittedName>
        <fullName evidence="3">4Fe-4S binding protein</fullName>
    </submittedName>
</protein>
<dbReference type="InterPro" id="IPR017896">
    <property type="entry name" value="4Fe4S_Fe-S-bd"/>
</dbReference>
<reference evidence="3 4" key="1">
    <citation type="submission" date="2024-01" db="EMBL/GenBank/DDBJ databases">
        <title>novel species in genus Adlercreutzia.</title>
        <authorList>
            <person name="Liu X."/>
        </authorList>
    </citation>
    <scope>NUCLEOTIDE SEQUENCE [LARGE SCALE GENOMIC DNA]</scope>
    <source>
        <strain evidence="3 4">R7</strain>
    </source>
</reference>
<comment type="caution">
    <text evidence="3">The sequence shown here is derived from an EMBL/GenBank/DDBJ whole genome shotgun (WGS) entry which is preliminary data.</text>
</comment>
<feature type="compositionally biased region" description="Low complexity" evidence="1">
    <location>
        <begin position="121"/>
        <end position="137"/>
    </location>
</feature>
<dbReference type="RefSeq" id="WP_338210640.1">
    <property type="nucleotide sequence ID" value="NZ_JAYMFF010000014.1"/>
</dbReference>
<evidence type="ECO:0000313" key="4">
    <source>
        <dbReference type="Proteomes" id="UP001349994"/>
    </source>
</evidence>